<evidence type="ECO:0000256" key="2">
    <source>
        <dbReference type="ARBA" id="ARBA00022448"/>
    </source>
</evidence>
<evidence type="ECO:0000256" key="7">
    <source>
        <dbReference type="ARBA" id="ARBA00023136"/>
    </source>
</evidence>
<sequence length="348" mass="38059">MENGRIIKDFPIAEFLQVDTEALHRKGLRSQKAMEYTPGCIRAYQSGEILEGIFEGSPDEAFVYAPTEKSPAFDCASVESSPAPECASAEEAFVCDPAEEKPPVFEDTSVEKLPVFERYVTFSGLAFSYGKKRVLDIPELKVPSGAVTGVLGFNGAGKSTLARVICGLEKRAKGVLNDSGKSYTAKARLKKSYMVMQDVNHQLFTESVIEEILLSMDVNDVSGEAARQKALDILDALNLSEFKEVHPMALSGGQKQRLAVASAIAADKEFLIFDEPTSGLDYAHMRDVAENITRLARAGKTVFIISHDPELIAACCNYLIFMDGGKLVWSGGWSQAIMEKVQAFFEGR</sequence>
<dbReference type="PROSITE" id="PS00211">
    <property type="entry name" value="ABC_TRANSPORTER_1"/>
    <property type="match status" value="1"/>
</dbReference>
<organism evidence="9 10">
    <name type="scientific">Treponema vincentii</name>
    <dbReference type="NCBI Taxonomy" id="69710"/>
    <lineage>
        <taxon>Bacteria</taxon>
        <taxon>Pseudomonadati</taxon>
        <taxon>Spirochaetota</taxon>
        <taxon>Spirochaetia</taxon>
        <taxon>Spirochaetales</taxon>
        <taxon>Treponemataceae</taxon>
        <taxon>Treponema</taxon>
    </lineage>
</organism>
<proteinExistence type="predicted"/>
<evidence type="ECO:0000256" key="6">
    <source>
        <dbReference type="ARBA" id="ARBA00022967"/>
    </source>
</evidence>
<dbReference type="InterPro" id="IPR003439">
    <property type="entry name" value="ABC_transporter-like_ATP-bd"/>
</dbReference>
<dbReference type="InterPro" id="IPR003593">
    <property type="entry name" value="AAA+_ATPase"/>
</dbReference>
<evidence type="ECO:0000313" key="10">
    <source>
        <dbReference type="Proteomes" id="UP000464374"/>
    </source>
</evidence>
<evidence type="ECO:0000313" key="9">
    <source>
        <dbReference type="EMBL" id="QHX44527.1"/>
    </source>
</evidence>
<dbReference type="EMBL" id="CP048020">
    <property type="protein sequence ID" value="QHX44527.1"/>
    <property type="molecule type" value="Genomic_DNA"/>
</dbReference>
<dbReference type="Gene3D" id="3.40.50.300">
    <property type="entry name" value="P-loop containing nucleotide triphosphate hydrolases"/>
    <property type="match status" value="1"/>
</dbReference>
<comment type="subcellular location">
    <subcellularLocation>
        <location evidence="1">Cell membrane</location>
        <topology evidence="1">Peripheral membrane protein</topology>
    </subcellularLocation>
</comment>
<dbReference type="GO" id="GO:0005524">
    <property type="term" value="F:ATP binding"/>
    <property type="evidence" value="ECO:0007669"/>
    <property type="project" value="UniProtKB-KW"/>
</dbReference>
<keyword evidence="6" id="KW-1278">Translocase</keyword>
<dbReference type="Proteomes" id="UP000464374">
    <property type="component" value="Chromosome"/>
</dbReference>
<name>A0A6P1Y3U9_9SPIR</name>
<evidence type="ECO:0000259" key="8">
    <source>
        <dbReference type="PROSITE" id="PS50893"/>
    </source>
</evidence>
<dbReference type="InterPro" id="IPR027417">
    <property type="entry name" value="P-loop_NTPase"/>
</dbReference>
<dbReference type="PANTHER" id="PTHR43553">
    <property type="entry name" value="HEAVY METAL TRANSPORTER"/>
    <property type="match status" value="1"/>
</dbReference>
<evidence type="ECO:0000256" key="5">
    <source>
        <dbReference type="ARBA" id="ARBA00022840"/>
    </source>
</evidence>
<dbReference type="CDD" id="cd03226">
    <property type="entry name" value="ABC_cobalt_CbiO_domain2"/>
    <property type="match status" value="1"/>
</dbReference>
<reference evidence="9 10" key="1">
    <citation type="submission" date="2020-01" db="EMBL/GenBank/DDBJ databases">
        <title>Complete genome sequence of a human oral phylogroup 1 Treponema sp. strain ATCC 700766, originally isolated from periodontitis dental plaque.</title>
        <authorList>
            <person name="Chan Y."/>
            <person name="Huo Y.-B."/>
            <person name="Yu X.-L."/>
            <person name="Zeng H."/>
            <person name="Leung W.-K."/>
            <person name="Watt R.M."/>
        </authorList>
    </citation>
    <scope>NUCLEOTIDE SEQUENCE [LARGE SCALE GENOMIC DNA]</scope>
    <source>
        <strain evidence="9 10">OMZ 804</strain>
    </source>
</reference>
<keyword evidence="7" id="KW-0472">Membrane</keyword>
<dbReference type="PANTHER" id="PTHR43553:SF27">
    <property type="entry name" value="ENERGY-COUPLING FACTOR TRANSPORTER ATP-BINDING PROTEIN ECFA2"/>
    <property type="match status" value="1"/>
</dbReference>
<dbReference type="AlphaFoldDB" id="A0A6P1Y3U9"/>
<keyword evidence="3" id="KW-1003">Cell membrane</keyword>
<dbReference type="InterPro" id="IPR050095">
    <property type="entry name" value="ECF_ABC_transporter_ATP-bd"/>
</dbReference>
<evidence type="ECO:0000256" key="1">
    <source>
        <dbReference type="ARBA" id="ARBA00004202"/>
    </source>
</evidence>
<dbReference type="GO" id="GO:0043190">
    <property type="term" value="C:ATP-binding cassette (ABC) transporter complex"/>
    <property type="evidence" value="ECO:0007669"/>
    <property type="project" value="TreeGrafter"/>
</dbReference>
<dbReference type="InterPro" id="IPR017871">
    <property type="entry name" value="ABC_transporter-like_CS"/>
</dbReference>
<keyword evidence="4" id="KW-0547">Nucleotide-binding</keyword>
<dbReference type="Pfam" id="PF00005">
    <property type="entry name" value="ABC_tran"/>
    <property type="match status" value="1"/>
</dbReference>
<evidence type="ECO:0000256" key="3">
    <source>
        <dbReference type="ARBA" id="ARBA00022475"/>
    </source>
</evidence>
<dbReference type="GO" id="GO:0016887">
    <property type="term" value="F:ATP hydrolysis activity"/>
    <property type="evidence" value="ECO:0007669"/>
    <property type="project" value="InterPro"/>
</dbReference>
<dbReference type="KEGG" id="trz:GWP43_07590"/>
<protein>
    <submittedName>
        <fullName evidence="9">ATP-binding cassette domain-containing protein</fullName>
    </submittedName>
</protein>
<keyword evidence="2" id="KW-0813">Transport</keyword>
<feature type="domain" description="ABC transporter" evidence="8">
    <location>
        <begin position="120"/>
        <end position="345"/>
    </location>
</feature>
<dbReference type="SMART" id="SM00382">
    <property type="entry name" value="AAA"/>
    <property type="match status" value="1"/>
</dbReference>
<dbReference type="SUPFAM" id="SSF52540">
    <property type="entry name" value="P-loop containing nucleoside triphosphate hydrolases"/>
    <property type="match status" value="1"/>
</dbReference>
<keyword evidence="5 9" id="KW-0067">ATP-binding</keyword>
<gene>
    <name evidence="9" type="ORF">GWP43_07590</name>
</gene>
<dbReference type="PROSITE" id="PS50893">
    <property type="entry name" value="ABC_TRANSPORTER_2"/>
    <property type="match status" value="1"/>
</dbReference>
<dbReference type="GO" id="GO:0042626">
    <property type="term" value="F:ATPase-coupled transmembrane transporter activity"/>
    <property type="evidence" value="ECO:0007669"/>
    <property type="project" value="TreeGrafter"/>
</dbReference>
<evidence type="ECO:0000256" key="4">
    <source>
        <dbReference type="ARBA" id="ARBA00022741"/>
    </source>
</evidence>
<accession>A0A6P1Y3U9</accession>